<protein>
    <submittedName>
        <fullName evidence="9">DNA repair protein RadC</fullName>
    </submittedName>
</protein>
<dbReference type="InterPro" id="IPR037518">
    <property type="entry name" value="MPN"/>
</dbReference>
<keyword evidence="3" id="KW-0378">Hydrolase</keyword>
<keyword evidence="1" id="KW-0645">Protease</keyword>
<dbReference type="GO" id="GO:0008237">
    <property type="term" value="F:metallopeptidase activity"/>
    <property type="evidence" value="ECO:0007669"/>
    <property type="project" value="UniProtKB-KW"/>
</dbReference>
<dbReference type="GO" id="GO:0006508">
    <property type="term" value="P:proteolysis"/>
    <property type="evidence" value="ECO:0007669"/>
    <property type="project" value="UniProtKB-KW"/>
</dbReference>
<dbReference type="PANTHER" id="PTHR30471:SF3">
    <property type="entry name" value="UPF0758 PROTEIN YEES-RELATED"/>
    <property type="match status" value="1"/>
</dbReference>
<dbReference type="PANTHER" id="PTHR30471">
    <property type="entry name" value="DNA REPAIR PROTEIN RADC"/>
    <property type="match status" value="1"/>
</dbReference>
<comment type="caution">
    <text evidence="9">The sequence shown here is derived from an EMBL/GenBank/DDBJ whole genome shotgun (WGS) entry which is preliminary data.</text>
</comment>
<accession>M5U672</accession>
<evidence type="ECO:0000313" key="9">
    <source>
        <dbReference type="EMBL" id="EMI56749.1"/>
    </source>
</evidence>
<sequence>MDTISMDTLSSAPAIGQPTELKRDSRSMSEKRRKRYQGVLYPLAQRSRFRRSEMADLVDEETASFVTRTINEVVRAGVLETIREDNEILYAWTANDPVGSVDQWIDRRIHGDQVKETPEQERPRERLMRLGAASLSDADLLAILIRVGVVGESAVTGAQKLANRFHGELDRIRDAGLPELREVTPAVTKASYCQILAALELGKRATEALRERPVVIHKITSTLEATQYCAEKFAYLAGDAVQEEFHIVTLDTKHKPIRSHRITIGTLDASLVHPREVFRPAIRDAASAVLLVHNHPSGDPTPSREDHSVTQRLTEAGKLIGISVLDHIVVARERCVSIRECS</sequence>
<dbReference type="Gene3D" id="3.40.140.10">
    <property type="entry name" value="Cytidine Deaminase, domain 2"/>
    <property type="match status" value="1"/>
</dbReference>
<keyword evidence="4" id="KW-0862">Zinc</keyword>
<evidence type="ECO:0000256" key="4">
    <source>
        <dbReference type="ARBA" id="ARBA00022833"/>
    </source>
</evidence>
<gene>
    <name evidence="9" type="ORF">RSSM_01821</name>
</gene>
<evidence type="ECO:0000256" key="6">
    <source>
        <dbReference type="RuleBase" id="RU003797"/>
    </source>
</evidence>
<evidence type="ECO:0000256" key="2">
    <source>
        <dbReference type="ARBA" id="ARBA00022723"/>
    </source>
</evidence>
<dbReference type="Proteomes" id="UP000011885">
    <property type="component" value="Unassembled WGS sequence"/>
</dbReference>
<dbReference type="Pfam" id="PF20582">
    <property type="entry name" value="UPF0758_N"/>
    <property type="match status" value="1"/>
</dbReference>
<dbReference type="InterPro" id="IPR046778">
    <property type="entry name" value="UPF0758_N"/>
</dbReference>
<proteinExistence type="inferred from homology"/>
<dbReference type="InterPro" id="IPR001405">
    <property type="entry name" value="UPF0758"/>
</dbReference>
<dbReference type="PROSITE" id="PS01302">
    <property type="entry name" value="UPF0758"/>
    <property type="match status" value="1"/>
</dbReference>
<feature type="compositionally biased region" description="Polar residues" evidence="7">
    <location>
        <begin position="1"/>
        <end position="11"/>
    </location>
</feature>
<comment type="similarity">
    <text evidence="6">Belongs to the UPF0758 family.</text>
</comment>
<evidence type="ECO:0000256" key="5">
    <source>
        <dbReference type="ARBA" id="ARBA00023049"/>
    </source>
</evidence>
<feature type="region of interest" description="Disordered" evidence="7">
    <location>
        <begin position="1"/>
        <end position="33"/>
    </location>
</feature>
<dbReference type="InterPro" id="IPR025657">
    <property type="entry name" value="RadC_JAB"/>
</dbReference>
<keyword evidence="10" id="KW-1185">Reference proteome</keyword>
<dbReference type="CDD" id="cd08071">
    <property type="entry name" value="MPN_DUF2466"/>
    <property type="match status" value="1"/>
</dbReference>
<reference evidence="9 10" key="1">
    <citation type="journal article" date="2013" name="Mar. Genomics">
        <title>Expression of sulfatases in Rhodopirellula baltica and the diversity of sulfatases in the genus Rhodopirellula.</title>
        <authorList>
            <person name="Wegner C.E."/>
            <person name="Richter-Heitmann T."/>
            <person name="Klindworth A."/>
            <person name="Klockow C."/>
            <person name="Richter M."/>
            <person name="Achstetter T."/>
            <person name="Glockner F.O."/>
            <person name="Harder J."/>
        </authorList>
    </citation>
    <scope>NUCLEOTIDE SEQUENCE [LARGE SCALE GENOMIC DNA]</scope>
    <source>
        <strain evidence="9 10">SM41</strain>
    </source>
</reference>
<feature type="domain" description="MPN" evidence="8">
    <location>
        <begin position="209"/>
        <end position="342"/>
    </location>
</feature>
<dbReference type="EMBL" id="ANOH01000125">
    <property type="protein sequence ID" value="EMI56749.1"/>
    <property type="molecule type" value="Genomic_DNA"/>
</dbReference>
<dbReference type="PATRIC" id="fig|1263870.3.peg.1946"/>
<dbReference type="GO" id="GO:0046872">
    <property type="term" value="F:metal ion binding"/>
    <property type="evidence" value="ECO:0007669"/>
    <property type="project" value="UniProtKB-KW"/>
</dbReference>
<evidence type="ECO:0000256" key="3">
    <source>
        <dbReference type="ARBA" id="ARBA00022801"/>
    </source>
</evidence>
<feature type="compositionally biased region" description="Basic and acidic residues" evidence="7">
    <location>
        <begin position="20"/>
        <end position="30"/>
    </location>
</feature>
<evidence type="ECO:0000256" key="7">
    <source>
        <dbReference type="SAM" id="MobiDB-lite"/>
    </source>
</evidence>
<keyword evidence="5" id="KW-0482">Metalloprotease</keyword>
<dbReference type="NCBIfam" id="TIGR00608">
    <property type="entry name" value="radc"/>
    <property type="match status" value="1"/>
</dbReference>
<evidence type="ECO:0000313" key="10">
    <source>
        <dbReference type="Proteomes" id="UP000011885"/>
    </source>
</evidence>
<keyword evidence="2" id="KW-0479">Metal-binding</keyword>
<dbReference type="Pfam" id="PF04002">
    <property type="entry name" value="RadC"/>
    <property type="match status" value="1"/>
</dbReference>
<name>M5U672_9BACT</name>
<dbReference type="PROSITE" id="PS50249">
    <property type="entry name" value="MPN"/>
    <property type="match status" value="1"/>
</dbReference>
<evidence type="ECO:0000259" key="8">
    <source>
        <dbReference type="PROSITE" id="PS50249"/>
    </source>
</evidence>
<organism evidence="9 10">
    <name type="scientific">Rhodopirellula sallentina SM41</name>
    <dbReference type="NCBI Taxonomy" id="1263870"/>
    <lineage>
        <taxon>Bacteria</taxon>
        <taxon>Pseudomonadati</taxon>
        <taxon>Planctomycetota</taxon>
        <taxon>Planctomycetia</taxon>
        <taxon>Pirellulales</taxon>
        <taxon>Pirellulaceae</taxon>
        <taxon>Rhodopirellula</taxon>
    </lineage>
</organism>
<dbReference type="InterPro" id="IPR020891">
    <property type="entry name" value="UPF0758_CS"/>
</dbReference>
<dbReference type="AlphaFoldDB" id="M5U672"/>
<evidence type="ECO:0000256" key="1">
    <source>
        <dbReference type="ARBA" id="ARBA00022670"/>
    </source>
</evidence>
<dbReference type="NCBIfam" id="NF000642">
    <property type="entry name" value="PRK00024.1"/>
    <property type="match status" value="1"/>
</dbReference>